<dbReference type="Proteomes" id="UP000199300">
    <property type="component" value="Unassembled WGS sequence"/>
</dbReference>
<dbReference type="RefSeq" id="WP_091496835.1">
    <property type="nucleotide sequence ID" value="NZ_FODJ01000005.1"/>
</dbReference>
<name>A0A1H8MYN0_9BACI</name>
<feature type="compositionally biased region" description="Basic and acidic residues" evidence="1">
    <location>
        <begin position="79"/>
        <end position="89"/>
    </location>
</feature>
<dbReference type="OrthoDB" id="2361717at2"/>
<dbReference type="EMBL" id="FODJ01000005">
    <property type="protein sequence ID" value="SEO22348.1"/>
    <property type="molecule type" value="Genomic_DNA"/>
</dbReference>
<protein>
    <recommendedName>
        <fullName evidence="4">YwdI family protein</fullName>
    </recommendedName>
</protein>
<sequence length="97" mass="11337">MFISQDKILKKIANELALAQQTRDEQRMKEHVRAIKLLTDLILDEEVHRIDPQPKTAPQLTTAEQLELQKMMGSYEQSNKPKDIQKEYRNNGSLLDF</sequence>
<evidence type="ECO:0000313" key="3">
    <source>
        <dbReference type="Proteomes" id="UP000199300"/>
    </source>
</evidence>
<organism evidence="2 3">
    <name type="scientific">Amphibacillus marinus</name>
    <dbReference type="NCBI Taxonomy" id="872970"/>
    <lineage>
        <taxon>Bacteria</taxon>
        <taxon>Bacillati</taxon>
        <taxon>Bacillota</taxon>
        <taxon>Bacilli</taxon>
        <taxon>Bacillales</taxon>
        <taxon>Bacillaceae</taxon>
        <taxon>Amphibacillus</taxon>
    </lineage>
</organism>
<reference evidence="2 3" key="1">
    <citation type="submission" date="2016-10" db="EMBL/GenBank/DDBJ databases">
        <authorList>
            <person name="de Groot N.N."/>
        </authorList>
    </citation>
    <scope>NUCLEOTIDE SEQUENCE [LARGE SCALE GENOMIC DNA]</scope>
    <source>
        <strain evidence="2 3">CGMCC 1.10434</strain>
    </source>
</reference>
<gene>
    <name evidence="2" type="ORF">SAMN04488134_10550</name>
</gene>
<evidence type="ECO:0000313" key="2">
    <source>
        <dbReference type="EMBL" id="SEO22348.1"/>
    </source>
</evidence>
<dbReference type="AlphaFoldDB" id="A0A1H8MYN0"/>
<feature type="region of interest" description="Disordered" evidence="1">
    <location>
        <begin position="75"/>
        <end position="97"/>
    </location>
</feature>
<dbReference type="InterPro" id="IPR035218">
    <property type="entry name" value="DUF5327"/>
</dbReference>
<proteinExistence type="predicted"/>
<dbReference type="Pfam" id="PF17261">
    <property type="entry name" value="DUF5327"/>
    <property type="match status" value="1"/>
</dbReference>
<evidence type="ECO:0000256" key="1">
    <source>
        <dbReference type="SAM" id="MobiDB-lite"/>
    </source>
</evidence>
<dbReference type="STRING" id="872970.SAMN04488134_10550"/>
<accession>A0A1H8MYN0</accession>
<keyword evidence="3" id="KW-1185">Reference proteome</keyword>
<evidence type="ECO:0008006" key="4">
    <source>
        <dbReference type="Google" id="ProtNLM"/>
    </source>
</evidence>